<feature type="region of interest" description="Disordered" evidence="1">
    <location>
        <begin position="1"/>
        <end position="20"/>
    </location>
</feature>
<dbReference type="Proteomes" id="UP000007947">
    <property type="component" value="Chromosome"/>
</dbReference>
<proteinExistence type="predicted"/>
<evidence type="ECO:0000256" key="2">
    <source>
        <dbReference type="SAM" id="Phobius"/>
    </source>
</evidence>
<evidence type="ECO:0008006" key="5">
    <source>
        <dbReference type="Google" id="ProtNLM"/>
    </source>
</evidence>
<dbReference type="AlphaFoldDB" id="F5XFT9"/>
<keyword evidence="2" id="KW-0472">Membrane</keyword>
<sequence length="680" mass="71216">MTDFDSRAREAAEAVRRQIDELPEDHEAGIRRVKRSPARIAVPALVAAAVLISAVAIGLPRVIGSLPTGGGSAASGGSEAGSGGAGAAAALTGVLTPFDTCDTALRYFKDHAPDYLIEQASGGGLVLTSGTARDTPGAAEARDSAGAGESTAGGAEYSETNIQEAGVDEPDIVKTDGRRIVAVAQGRVHLISTVGGKLTLRKTLPGELAQNVFLSGDRLLVFGEAPSTRSDSWITRATATIYDISDLSGPELIATLTVDGRVIDARLVGTQVRMVTIASPDVDIPSPTYRRDGRVSKKSEEALRSAVARSTIDDWIPSYVLTDGRGAQVGKGLLVACPDLARPEKFSGIDTVAVSTFDMGSALQTRRSVGVIAGGEQIYASSTSTYVSTTEWSRDGSPATTSIHKFVTAPSGASSYTGSGEVPGTLLNQYAMSEYDGVLRVASTITERRGWVGAREVTEGMVTTLQERDGALRQLGQVGGLGRQDNESIRAVRFIADRGYVVTFRQTDPLYVLDLGDPAAPKVLGELKIPGYSGYLHPVGKNLLLGVGQSGGTAGAGPGVQFSLFDISNAAAPRRIAVQTYGAGEAAAEFDPKAFLYWQPRKLVIAPIYLYGEDKAAFNGVVLLRATGKGLDERGKVSVAEKDGMANRSLVIGDAVYLLSDQAIQSADLDTLRPIDRLGL</sequence>
<name>F5XFT9_MICPN</name>
<dbReference type="eggNOG" id="COG4880">
    <property type="taxonomic scope" value="Bacteria"/>
</dbReference>
<protein>
    <recommendedName>
        <fullName evidence="5">Beta propeller domain-containing protein</fullName>
    </recommendedName>
</protein>
<organism evidence="3 4">
    <name type="scientific">Microlunatus phosphovorus (strain ATCC 700054 / DSM 10555 / JCM 9379 / NBRC 101784 / NCIMB 13414 / VKM Ac-1990 / NM-1)</name>
    <dbReference type="NCBI Taxonomy" id="1032480"/>
    <lineage>
        <taxon>Bacteria</taxon>
        <taxon>Bacillati</taxon>
        <taxon>Actinomycetota</taxon>
        <taxon>Actinomycetes</taxon>
        <taxon>Propionibacteriales</taxon>
        <taxon>Propionibacteriaceae</taxon>
        <taxon>Microlunatus</taxon>
    </lineage>
</organism>
<feature type="compositionally biased region" description="Low complexity" evidence="1">
    <location>
        <begin position="144"/>
        <end position="159"/>
    </location>
</feature>
<feature type="region of interest" description="Disordered" evidence="1">
    <location>
        <begin position="127"/>
        <end position="169"/>
    </location>
</feature>
<reference evidence="3 4" key="1">
    <citation type="submission" date="2011-05" db="EMBL/GenBank/DDBJ databases">
        <title>Whole genome sequence of Microlunatus phosphovorus NM-1.</title>
        <authorList>
            <person name="Hosoyama A."/>
            <person name="Sasaki K."/>
            <person name="Harada T."/>
            <person name="Igarashi R."/>
            <person name="Kawakoshi A."/>
            <person name="Sasagawa M."/>
            <person name="Fukada J."/>
            <person name="Nakamura S."/>
            <person name="Katano Y."/>
            <person name="Hanada S."/>
            <person name="Kamagata Y."/>
            <person name="Nakamura N."/>
            <person name="Yamazaki S."/>
            <person name="Fujita N."/>
        </authorList>
    </citation>
    <scope>NUCLEOTIDE SEQUENCE [LARGE SCALE GENOMIC DNA]</scope>
    <source>
        <strain evidence="4">ATCC 700054 / DSM 10555 / JCM 9379 / NBRC 101784 / NCIMB 13414 / VKM Ac-1990 / NM-1</strain>
    </source>
</reference>
<dbReference type="KEGG" id="mph:MLP_24820"/>
<dbReference type="STRING" id="1032480.MLP_24820"/>
<gene>
    <name evidence="3" type="ordered locus">MLP_24820</name>
</gene>
<evidence type="ECO:0000313" key="4">
    <source>
        <dbReference type="Proteomes" id="UP000007947"/>
    </source>
</evidence>
<dbReference type="Pfam" id="PF09826">
    <property type="entry name" value="Beta_propel"/>
    <property type="match status" value="1"/>
</dbReference>
<dbReference type="HOGENOM" id="CLU_015706_3_0_11"/>
<keyword evidence="2" id="KW-1133">Transmembrane helix</keyword>
<evidence type="ECO:0000256" key="1">
    <source>
        <dbReference type="SAM" id="MobiDB-lite"/>
    </source>
</evidence>
<feature type="transmembrane region" description="Helical" evidence="2">
    <location>
        <begin position="40"/>
        <end position="59"/>
    </location>
</feature>
<keyword evidence="4" id="KW-1185">Reference proteome</keyword>
<dbReference type="InterPro" id="IPR019198">
    <property type="entry name" value="Beta_propeller_containing"/>
</dbReference>
<keyword evidence="2" id="KW-0812">Transmembrane</keyword>
<dbReference type="EMBL" id="AP012204">
    <property type="protein sequence ID" value="BAK35496.1"/>
    <property type="molecule type" value="Genomic_DNA"/>
</dbReference>
<dbReference type="RefSeq" id="WP_013863366.1">
    <property type="nucleotide sequence ID" value="NC_015635.1"/>
</dbReference>
<accession>F5XFT9</accession>
<evidence type="ECO:0000313" key="3">
    <source>
        <dbReference type="EMBL" id="BAK35496.1"/>
    </source>
</evidence>
<dbReference type="OrthoDB" id="9778998at2"/>